<feature type="compositionally biased region" description="Low complexity" evidence="1">
    <location>
        <begin position="211"/>
        <end position="238"/>
    </location>
</feature>
<dbReference type="OrthoDB" id="267978at2759"/>
<organism evidence="2 3">
    <name type="scientific">Leishmania mexicana (strain MHOM/GT/2001/U1103)</name>
    <dbReference type="NCBI Taxonomy" id="929439"/>
    <lineage>
        <taxon>Eukaryota</taxon>
        <taxon>Discoba</taxon>
        <taxon>Euglenozoa</taxon>
        <taxon>Kinetoplastea</taxon>
        <taxon>Metakinetoplastina</taxon>
        <taxon>Trypanosomatida</taxon>
        <taxon>Trypanosomatidae</taxon>
        <taxon>Leishmaniinae</taxon>
        <taxon>Leishmania</taxon>
    </lineage>
</organism>
<proteinExistence type="predicted"/>
<evidence type="ECO:0000313" key="3">
    <source>
        <dbReference type="Proteomes" id="UP000007259"/>
    </source>
</evidence>
<dbReference type="EMBL" id="FR799573">
    <property type="protein sequence ID" value="CBZ26675.1"/>
    <property type="molecule type" value="Genomic_DNA"/>
</dbReference>
<feature type="compositionally biased region" description="Low complexity" evidence="1">
    <location>
        <begin position="99"/>
        <end position="110"/>
    </location>
</feature>
<evidence type="ECO:0000256" key="1">
    <source>
        <dbReference type="SAM" id="MobiDB-lite"/>
    </source>
</evidence>
<gene>
    <name evidence="2" type="ORF">LMXM_20_1070</name>
</gene>
<feature type="compositionally biased region" description="Basic residues" evidence="1">
    <location>
        <begin position="139"/>
        <end position="156"/>
    </location>
</feature>
<dbReference type="Proteomes" id="UP000007259">
    <property type="component" value="Chromosome 20"/>
</dbReference>
<dbReference type="AlphaFoldDB" id="E9AUP6"/>
<feature type="region of interest" description="Disordered" evidence="1">
    <location>
        <begin position="202"/>
        <end position="276"/>
    </location>
</feature>
<keyword evidence="3" id="KW-1185">Reference proteome</keyword>
<dbReference type="GeneID" id="13448760"/>
<dbReference type="VEuPathDB" id="TriTrypDB:LmxM.20.1070"/>
<name>E9AUP6_LEIMU</name>
<sequence>MNNYASGEEASASQPSFSPSYLLTDAMPVRSRFMNPLDFLSSSEPLMLTPEEKAAEKAEKARLAALQEDARALAALFARELAKRKAKVITAGVIKARRPAGAAAVQASSKPGRRGGQQEPPLSLPTHSIKLAPVAPKPPRSRHKASVKAKNTRMKPLKRGRKLKTPRRLRALAAQRTSLISRRRGSQSKMPTVASVPIRKAHPPLQRRPGRSALRPAAASRIRAAAAGRKVGRRAAQAPKSMVMRPLSKSTVKAWRLAQQKKRVTGKTRHDKPKKV</sequence>
<dbReference type="RefSeq" id="XP_003875169.1">
    <property type="nucleotide sequence ID" value="XM_003875120.1"/>
</dbReference>
<evidence type="ECO:0000313" key="2">
    <source>
        <dbReference type="EMBL" id="CBZ26675.1"/>
    </source>
</evidence>
<feature type="region of interest" description="Disordered" evidence="1">
    <location>
        <begin position="99"/>
        <end position="156"/>
    </location>
</feature>
<dbReference type="OMA" id="GRQSKMP"/>
<accession>E9AUP6</accession>
<protein>
    <submittedName>
        <fullName evidence="2">Uncharacterized protein</fullName>
    </submittedName>
</protein>
<dbReference type="PhylomeDB" id="E9AUP6"/>
<feature type="compositionally biased region" description="Basic residues" evidence="1">
    <location>
        <begin position="259"/>
        <end position="276"/>
    </location>
</feature>
<dbReference type="KEGG" id="lmi:LMXM_20_1070"/>
<reference evidence="2 3" key="1">
    <citation type="journal article" date="2011" name="Genome Res.">
        <title>Chromosome and gene copy number variation allow major structural change between species and strains of Leishmania.</title>
        <authorList>
            <person name="Rogers M.B."/>
            <person name="Hilley J.D."/>
            <person name="Dickens N.J."/>
            <person name="Wilkes J."/>
            <person name="Bates P.A."/>
            <person name="Depledge D.P."/>
            <person name="Harris D."/>
            <person name="Her Y."/>
            <person name="Herzyk P."/>
            <person name="Imamura H."/>
            <person name="Otto T.D."/>
            <person name="Sanders M."/>
            <person name="Seeger K."/>
            <person name="Dujardin J.C."/>
            <person name="Berriman M."/>
            <person name="Smith D.F."/>
            <person name="Hertz-Fowler C."/>
            <person name="Mottram J.C."/>
        </authorList>
    </citation>
    <scope>NUCLEOTIDE SEQUENCE [LARGE SCALE GENOMIC DNA]</scope>
    <source>
        <strain evidence="2 3">MHOM/GT/2001/U1103</strain>
    </source>
</reference>